<protein>
    <submittedName>
        <fullName evidence="3">FAD-dependent oxidoreductase</fullName>
    </submittedName>
</protein>
<dbReference type="PRINTS" id="PR00420">
    <property type="entry name" value="RNGMNOXGNASE"/>
</dbReference>
<evidence type="ECO:0000313" key="3">
    <source>
        <dbReference type="EMBL" id="CAJ1578688.1"/>
    </source>
</evidence>
<proteinExistence type="predicted"/>
<dbReference type="InterPro" id="IPR036188">
    <property type="entry name" value="FAD/NAD-bd_sf"/>
</dbReference>
<organism evidence="3 4">
    <name type="scientific">[Mycobacterium] wendilense</name>
    <dbReference type="NCBI Taxonomy" id="3064284"/>
    <lineage>
        <taxon>Bacteria</taxon>
        <taxon>Bacillati</taxon>
        <taxon>Actinomycetota</taxon>
        <taxon>Actinomycetes</taxon>
        <taxon>Mycobacteriales</taxon>
        <taxon>Mycobacteriaceae</taxon>
        <taxon>Mycolicibacter</taxon>
    </lineage>
</organism>
<dbReference type="SUPFAM" id="SSF51905">
    <property type="entry name" value="FAD/NAD(P)-binding domain"/>
    <property type="match status" value="1"/>
</dbReference>
<keyword evidence="1" id="KW-0560">Oxidoreductase</keyword>
<evidence type="ECO:0000259" key="2">
    <source>
        <dbReference type="Pfam" id="PF01494"/>
    </source>
</evidence>
<dbReference type="PANTHER" id="PTHR43476:SF5">
    <property type="entry name" value="FAD-DEPENDENT MONOOXYGENASE"/>
    <property type="match status" value="1"/>
</dbReference>
<evidence type="ECO:0000313" key="4">
    <source>
        <dbReference type="Proteomes" id="UP001190466"/>
    </source>
</evidence>
<gene>
    <name evidence="3" type="ORF">MU0050_000161</name>
</gene>
<dbReference type="RefSeq" id="WP_316513679.1">
    <property type="nucleotide sequence ID" value="NZ_OY726395.1"/>
</dbReference>
<feature type="domain" description="FAD-binding" evidence="2">
    <location>
        <begin position="11"/>
        <end position="332"/>
    </location>
</feature>
<keyword evidence="4" id="KW-1185">Reference proteome</keyword>
<dbReference type="EMBL" id="OY726395">
    <property type="protein sequence ID" value="CAJ1578688.1"/>
    <property type="molecule type" value="Genomic_DNA"/>
</dbReference>
<accession>A0ABM9M890</accession>
<dbReference type="InterPro" id="IPR002938">
    <property type="entry name" value="FAD-bd"/>
</dbReference>
<dbReference type="Gene3D" id="3.50.50.60">
    <property type="entry name" value="FAD/NAD(P)-binding domain"/>
    <property type="match status" value="2"/>
</dbReference>
<dbReference type="NCBIfam" id="NF004833">
    <property type="entry name" value="PRK06185.1-1"/>
    <property type="match status" value="1"/>
</dbReference>
<evidence type="ECO:0000256" key="1">
    <source>
        <dbReference type="ARBA" id="ARBA00023002"/>
    </source>
</evidence>
<dbReference type="PANTHER" id="PTHR43476">
    <property type="entry name" value="3-(3-HYDROXY-PHENYL)PROPIONATE/3-HYDROXYCINNAMIC ACID HYDROXYLASE"/>
    <property type="match status" value="1"/>
</dbReference>
<sequence>MNDTSAAPTSTTCVIAGGGPAGMVLGLLLARAGIAVTVMEKHADFLRDFRGDTVHQSTRRLISDLGLSEQLEPFFRPLDLDRRPAGRAARWMNRRPQPPSIGVVPQWDFLEMLARAAADEPSFRLLRRTEVVGPIREQGRVTGVRYRGPDGVIREISAALTVACDGRWSPLRSALDLRPRSFDVPMDVWWFRLPRYPDDPAELSGVSHVGHRCAIVDRGDYYQIGYLIPKGHDAELRARGIEALRRDIAALVPGLADRVAELGSLDDVKLLDVQLNRLRRWYRDGILFIGDAAHAMSPAGGIGVNLAIGDAVAAARIIAAPLHEGTLSSRHLARVQLRRTLPTVLTQSVQRLMHRRLRELLATPEPAERRPSRLMSWIGRSAPLRAVAGFVITGGPFSERTPDFARRSPP</sequence>
<dbReference type="InterPro" id="IPR050631">
    <property type="entry name" value="PheA/TfdB_FAD_monoxygenase"/>
</dbReference>
<dbReference type="Proteomes" id="UP001190466">
    <property type="component" value="Chromosome"/>
</dbReference>
<reference evidence="3 4" key="1">
    <citation type="submission" date="2023-08" db="EMBL/GenBank/DDBJ databases">
        <authorList>
            <person name="Folkvardsen B D."/>
            <person name="Norman A."/>
        </authorList>
    </citation>
    <scope>NUCLEOTIDE SEQUENCE [LARGE SCALE GENOMIC DNA]</scope>
    <source>
        <strain evidence="3 4">Mu0050</strain>
    </source>
</reference>
<name>A0ABM9M890_9MYCO</name>
<dbReference type="Pfam" id="PF01494">
    <property type="entry name" value="FAD_binding_3"/>
    <property type="match status" value="1"/>
</dbReference>